<feature type="compositionally biased region" description="Low complexity" evidence="1">
    <location>
        <begin position="88"/>
        <end position="108"/>
    </location>
</feature>
<dbReference type="Proteomes" id="UP000219072">
    <property type="component" value="Unassembled WGS sequence"/>
</dbReference>
<reference evidence="2 3" key="1">
    <citation type="submission" date="2017-09" db="EMBL/GenBank/DDBJ databases">
        <authorList>
            <person name="Ehlers B."/>
            <person name="Leendertz F.H."/>
        </authorList>
    </citation>
    <scope>NUCLEOTIDE SEQUENCE [LARGE SCALE GENOMIC DNA]</scope>
    <source>
        <strain evidence="2 3">CGMCC 4.7095</strain>
    </source>
</reference>
<dbReference type="AlphaFoldDB" id="A0A286DN38"/>
<gene>
    <name evidence="2" type="ORF">SAMN06297387_10223</name>
</gene>
<protein>
    <submittedName>
        <fullName evidence="2">Uncharacterized protein</fullName>
    </submittedName>
</protein>
<evidence type="ECO:0000256" key="1">
    <source>
        <dbReference type="SAM" id="MobiDB-lite"/>
    </source>
</evidence>
<feature type="region of interest" description="Disordered" evidence="1">
    <location>
        <begin position="38"/>
        <end position="67"/>
    </location>
</feature>
<evidence type="ECO:0000313" key="3">
    <source>
        <dbReference type="Proteomes" id="UP000219072"/>
    </source>
</evidence>
<keyword evidence="3" id="KW-1185">Reference proteome</keyword>
<proteinExistence type="predicted"/>
<organism evidence="2 3">
    <name type="scientific">Streptomyces zhaozhouensis</name>
    <dbReference type="NCBI Taxonomy" id="1300267"/>
    <lineage>
        <taxon>Bacteria</taxon>
        <taxon>Bacillati</taxon>
        <taxon>Actinomycetota</taxon>
        <taxon>Actinomycetes</taxon>
        <taxon>Kitasatosporales</taxon>
        <taxon>Streptomycetaceae</taxon>
        <taxon>Streptomyces</taxon>
    </lineage>
</organism>
<evidence type="ECO:0000313" key="2">
    <source>
        <dbReference type="EMBL" id="SOD60128.1"/>
    </source>
</evidence>
<sequence>MVIFEDNGDLSYPLADHDGTGQIAVDARSLAMEQRRTPPFGAIRGPTPDDWPGTRGSVGGTSDTSTGLTHLGAATELVTLGANSPNGTRPRAASRSPSTSSRPHSPTRTCRRCSPPASWASRRADTPRRPPHLPATPGGAAPAPRSRPGRAASRLGESVGQSRSTAGVPANAPEWRPTASMRRVAVASWAASPSNAEIRSTAGARAAVPSLAVRW</sequence>
<dbReference type="EMBL" id="OCNE01000002">
    <property type="protein sequence ID" value="SOD60128.1"/>
    <property type="molecule type" value="Genomic_DNA"/>
</dbReference>
<feature type="compositionally biased region" description="Low complexity" evidence="1">
    <location>
        <begin position="135"/>
        <end position="156"/>
    </location>
</feature>
<name>A0A286DN38_9ACTN</name>
<feature type="region of interest" description="Disordered" evidence="1">
    <location>
        <begin position="79"/>
        <end position="177"/>
    </location>
</feature>
<accession>A0A286DN38</accession>